<dbReference type="InterPro" id="IPR032311">
    <property type="entry name" value="DUF4982"/>
</dbReference>
<feature type="domain" description="GH29D-like beta-sandwich" evidence="6">
    <location>
        <begin position="781"/>
        <end position="837"/>
    </location>
</feature>
<dbReference type="InterPro" id="IPR040605">
    <property type="entry name" value="Glyco_hydro2_dom5"/>
</dbReference>
<dbReference type="Proteomes" id="UP000300879">
    <property type="component" value="Chromosome"/>
</dbReference>
<evidence type="ECO:0000259" key="6">
    <source>
        <dbReference type="Pfam" id="PF13290"/>
    </source>
</evidence>
<dbReference type="Pfam" id="PF18565">
    <property type="entry name" value="Glyco_hydro2_C5"/>
    <property type="match status" value="1"/>
</dbReference>
<dbReference type="Pfam" id="PF02836">
    <property type="entry name" value="Glyco_hydro_2_C"/>
    <property type="match status" value="1"/>
</dbReference>
<dbReference type="GO" id="GO:0004553">
    <property type="term" value="F:hydrolase activity, hydrolyzing O-glycosyl compounds"/>
    <property type="evidence" value="ECO:0007669"/>
    <property type="project" value="InterPro"/>
</dbReference>
<dbReference type="InterPro" id="IPR023232">
    <property type="entry name" value="Glyco_hydro_2_AS"/>
</dbReference>
<evidence type="ECO:0000259" key="8">
    <source>
        <dbReference type="Pfam" id="PF18565"/>
    </source>
</evidence>
<evidence type="ECO:0000259" key="5">
    <source>
        <dbReference type="Pfam" id="PF02836"/>
    </source>
</evidence>
<dbReference type="SUPFAM" id="SSF49303">
    <property type="entry name" value="beta-Galactosidase/glucuronidase domain"/>
    <property type="match status" value="1"/>
</dbReference>
<feature type="domain" description="Glycoside hydrolase family 2 catalytic" evidence="5">
    <location>
        <begin position="283"/>
        <end position="430"/>
    </location>
</feature>
<evidence type="ECO:0000256" key="3">
    <source>
        <dbReference type="ARBA" id="ARBA00023295"/>
    </source>
</evidence>
<feature type="domain" description="Glycoside hydrolase family 2" evidence="8">
    <location>
        <begin position="678"/>
        <end position="770"/>
    </location>
</feature>
<dbReference type="InterPro" id="IPR006103">
    <property type="entry name" value="Glyco_hydro_2_cat"/>
</dbReference>
<sequence length="961" mass="108286">MSQLDCRKRECFDWNWKFILSDEIDAYRDDYDDSHWRTVQLPHDWSIEGEYAEQNPTGKCGGFLPSGIGWYRKQLEWSGTIGEKGLFLEFDGIYMNSTIWINGCKVNERPYGYMGFEVAFADLLREGSNTIAIRVDNTGSPSGRWYTGCGIYRHVWLVETEVVRVAHWGTYITTPAIHNEYALVHGQIELTNHSAGEREVTLVAQIFSPSGTLVGKASKLLKLEANKGATEEVEMNISSPKLWSVDTPEVYTMKTEIFANGCCIDDHVTSFGIRSFSIDTTRGFALNGQPMKLKGVCLHHDAGPVGAAVPEKLLMKRLRMLKEMGCNAIRTAHHPMSPEFYTFCDRLGFIVVDEAFDGWEKTKADCDYGLYFEEWWQQDLGDMLRRDRNHPCVLFWSIGNEVLDMKPETTRKLVEFVHQLDPTRPVTCGIDSIGPGPDENRSLLDVAGYNDGRGSCFGYELDHEKHPNRIMVATEAPHTFQTRGFYRTQTWWRDKNRHRIEIPNLTEKELFFDGALQYNSSYDNSGVRTSARHSWGFVQKYSYLIGEFRWTGFDYLGESFGWPARSANFGIIDLANFPKDHYYFYQSRFTSSPMIHLLPHWTHPGLEDSRIPVWIYTNCDEAELLLNGRSLGRKRMGDAMYLSWDVSYEPGTLEAIGYVAGQPQAVKKVRTAGEPAGIRLETDTDSLRPDGRDVAQVSFSIIDAQGRFVPSGDSVVALQVAGPAELLGTENGDPLDLTPPRSPLRKAFYGLGMGLVQSTFEDKPIEVTAAVIAGSTIFTDSTTVTIALERIALRGGLSSRELAIYYSIDGSEANTLYRGAFEINNSCTIRAVVVENGDTILELLAEFKKGVHEKVIDLTHGNHQEEPARFNGPFAFQVCGDWTDGTLRYHFQPDGTVLQSIGLDTPLLYGTWWCDRGTGELAPLDRQKNHKLTLVTQPAESLSLEHDHCRITLTRLTQGTI</sequence>
<dbReference type="EMBL" id="CP040396">
    <property type="protein sequence ID" value="QCT01503.1"/>
    <property type="molecule type" value="Genomic_DNA"/>
</dbReference>
<feature type="domain" description="Glycoside hydrolase family 2 immunoglobulin-like beta-sandwich" evidence="4">
    <location>
        <begin position="171"/>
        <end position="274"/>
    </location>
</feature>
<dbReference type="GO" id="GO:0005975">
    <property type="term" value="P:carbohydrate metabolic process"/>
    <property type="evidence" value="ECO:0007669"/>
    <property type="project" value="InterPro"/>
</dbReference>
<dbReference type="InterPro" id="IPR059177">
    <property type="entry name" value="GH29D-like_dom"/>
</dbReference>
<dbReference type="Pfam" id="PF13290">
    <property type="entry name" value="CHB_HEX_C_1"/>
    <property type="match status" value="1"/>
</dbReference>
<dbReference type="Gene3D" id="2.60.40.10">
    <property type="entry name" value="Immunoglobulins"/>
    <property type="match status" value="3"/>
</dbReference>
<name>A0A4P8XH65_9BACL</name>
<dbReference type="Pfam" id="PF16355">
    <property type="entry name" value="DUF4982"/>
    <property type="match status" value="1"/>
</dbReference>
<keyword evidence="3 9" id="KW-0326">Glycosidase</keyword>
<proteinExistence type="inferred from homology"/>
<dbReference type="SUPFAM" id="SSF51445">
    <property type="entry name" value="(Trans)glycosidases"/>
    <property type="match status" value="1"/>
</dbReference>
<keyword evidence="10" id="KW-1185">Reference proteome</keyword>
<dbReference type="InterPro" id="IPR013783">
    <property type="entry name" value="Ig-like_fold"/>
</dbReference>
<keyword evidence="2 9" id="KW-0378">Hydrolase</keyword>
<reference evidence="9 10" key="1">
    <citation type="submission" date="2019-05" db="EMBL/GenBank/DDBJ databases">
        <authorList>
            <person name="Chen C."/>
        </authorList>
    </citation>
    <scope>NUCLEOTIDE SEQUENCE [LARGE SCALE GENOMIC DNA]</scope>
    <source>
        <strain evidence="9 10">HB172198</strain>
    </source>
</reference>
<dbReference type="SUPFAM" id="SSF49785">
    <property type="entry name" value="Galactose-binding domain-like"/>
    <property type="match status" value="1"/>
</dbReference>
<dbReference type="InterPro" id="IPR051913">
    <property type="entry name" value="GH2_Domain-Containing"/>
</dbReference>
<dbReference type="PANTHER" id="PTHR42732">
    <property type="entry name" value="BETA-GALACTOSIDASE"/>
    <property type="match status" value="1"/>
</dbReference>
<dbReference type="RefSeq" id="WP_138224627.1">
    <property type="nucleotide sequence ID" value="NZ_CP040396.1"/>
</dbReference>
<dbReference type="OrthoDB" id="9762066at2"/>
<evidence type="ECO:0000259" key="4">
    <source>
        <dbReference type="Pfam" id="PF00703"/>
    </source>
</evidence>
<feature type="domain" description="DUF4982" evidence="7">
    <location>
        <begin position="610"/>
        <end position="663"/>
    </location>
</feature>
<dbReference type="PRINTS" id="PR00132">
    <property type="entry name" value="GLHYDRLASE2"/>
</dbReference>
<protein>
    <submittedName>
        <fullName evidence="9">Glycoside hydrolase family 2, candidate beta-glycosidase</fullName>
    </submittedName>
</protein>
<accession>A0A4P8XH65</accession>
<dbReference type="Gene3D" id="3.20.20.80">
    <property type="entry name" value="Glycosidases"/>
    <property type="match status" value="1"/>
</dbReference>
<dbReference type="Pfam" id="PF00703">
    <property type="entry name" value="Glyco_hydro_2"/>
    <property type="match status" value="1"/>
</dbReference>
<dbReference type="AlphaFoldDB" id="A0A4P8XH65"/>
<organism evidence="9 10">
    <name type="scientific">Paenibacillus algicola</name>
    <dbReference type="NCBI Taxonomy" id="2565926"/>
    <lineage>
        <taxon>Bacteria</taxon>
        <taxon>Bacillati</taxon>
        <taxon>Bacillota</taxon>
        <taxon>Bacilli</taxon>
        <taxon>Bacillales</taxon>
        <taxon>Paenibacillaceae</taxon>
        <taxon>Paenibacillus</taxon>
    </lineage>
</organism>
<dbReference type="InterPro" id="IPR006101">
    <property type="entry name" value="Glyco_hydro_2"/>
</dbReference>
<dbReference type="PROSITE" id="PS00608">
    <property type="entry name" value="GLYCOSYL_HYDROL_F2_2"/>
    <property type="match status" value="1"/>
</dbReference>
<evidence type="ECO:0000256" key="1">
    <source>
        <dbReference type="ARBA" id="ARBA00007401"/>
    </source>
</evidence>
<dbReference type="PANTHER" id="PTHR42732:SF1">
    <property type="entry name" value="BETA-MANNOSIDASE"/>
    <property type="match status" value="1"/>
</dbReference>
<dbReference type="InterPro" id="IPR006102">
    <property type="entry name" value="Ig-like_GH2"/>
</dbReference>
<dbReference type="InterPro" id="IPR017853">
    <property type="entry name" value="GH"/>
</dbReference>
<dbReference type="KEGG" id="palo:E6C60_0782"/>
<dbReference type="InterPro" id="IPR036156">
    <property type="entry name" value="Beta-gal/glucu_dom_sf"/>
</dbReference>
<evidence type="ECO:0000256" key="2">
    <source>
        <dbReference type="ARBA" id="ARBA00022801"/>
    </source>
</evidence>
<evidence type="ECO:0000313" key="10">
    <source>
        <dbReference type="Proteomes" id="UP000300879"/>
    </source>
</evidence>
<dbReference type="InterPro" id="IPR008979">
    <property type="entry name" value="Galactose-bd-like_sf"/>
</dbReference>
<dbReference type="Gene3D" id="2.60.120.260">
    <property type="entry name" value="Galactose-binding domain-like"/>
    <property type="match status" value="1"/>
</dbReference>
<evidence type="ECO:0000259" key="7">
    <source>
        <dbReference type="Pfam" id="PF16355"/>
    </source>
</evidence>
<comment type="similarity">
    <text evidence="1">Belongs to the glycosyl hydrolase 2 family.</text>
</comment>
<evidence type="ECO:0000313" key="9">
    <source>
        <dbReference type="EMBL" id="QCT01503.1"/>
    </source>
</evidence>
<gene>
    <name evidence="9" type="ORF">E6C60_0782</name>
</gene>